<comment type="caution">
    <text evidence="4">The sequence shown here is derived from an EMBL/GenBank/DDBJ whole genome shotgun (WGS) entry which is preliminary data.</text>
</comment>
<feature type="domain" description="CHCH" evidence="3">
    <location>
        <begin position="31"/>
        <end position="65"/>
    </location>
</feature>
<dbReference type="AlphaFoldDB" id="A0AAW1PE07"/>
<dbReference type="InterPro" id="IPR009069">
    <property type="entry name" value="Cys_alpha_HP_mot_SF"/>
</dbReference>
<reference evidence="4 5" key="1">
    <citation type="journal article" date="2024" name="Nat. Commun.">
        <title>Phylogenomics reveals the evolutionary origins of lichenization in chlorophyte algae.</title>
        <authorList>
            <person name="Puginier C."/>
            <person name="Libourel C."/>
            <person name="Otte J."/>
            <person name="Skaloud P."/>
            <person name="Haon M."/>
            <person name="Grisel S."/>
            <person name="Petersen M."/>
            <person name="Berrin J.G."/>
            <person name="Delaux P.M."/>
            <person name="Dal Grande F."/>
            <person name="Keller J."/>
        </authorList>
    </citation>
    <scope>NUCLEOTIDE SEQUENCE [LARGE SCALE GENOMIC DNA]</scope>
    <source>
        <strain evidence="4 5">SAG 2043</strain>
    </source>
</reference>
<dbReference type="SUPFAM" id="SSF47072">
    <property type="entry name" value="Cysteine alpha-hairpin motif"/>
    <property type="match status" value="1"/>
</dbReference>
<dbReference type="PANTHER" id="PTHR47565">
    <property type="entry name" value="CYTOCHROME C OXIDASE 19-1"/>
    <property type="match status" value="1"/>
</dbReference>
<dbReference type="InterPro" id="IPR010625">
    <property type="entry name" value="CHCH"/>
</dbReference>
<dbReference type="PANTHER" id="PTHR47565:SF2">
    <property type="entry name" value="CYTOCHROME C OXIDASE 19-1"/>
    <property type="match status" value="1"/>
</dbReference>
<keyword evidence="1" id="KW-1015">Disulfide bond</keyword>
<dbReference type="EMBL" id="JALJOR010000013">
    <property type="protein sequence ID" value="KAK9806987.1"/>
    <property type="molecule type" value="Genomic_DNA"/>
</dbReference>
<feature type="region of interest" description="Disordered" evidence="2">
    <location>
        <begin position="1"/>
        <end position="22"/>
    </location>
</feature>
<evidence type="ECO:0000256" key="2">
    <source>
        <dbReference type="SAM" id="MobiDB-lite"/>
    </source>
</evidence>
<protein>
    <recommendedName>
        <fullName evidence="3">CHCH domain-containing protein</fullName>
    </recommendedName>
</protein>
<accession>A0AAW1PE07</accession>
<evidence type="ECO:0000313" key="5">
    <source>
        <dbReference type="Proteomes" id="UP001489004"/>
    </source>
</evidence>
<sequence length="109" mass="11943">MSAGGAFGGARGVAPKPPEKGVFPLDHFGECKQLKEAYMQCLRDNSGKASSCRDLTKKYLVCRMERNLMAPQSLQELGLGEDRQPPQPGQDALPQHDKRQSGFVAGLRR</sequence>
<gene>
    <name evidence="4" type="ORF">WJX72_009630</name>
</gene>
<feature type="region of interest" description="Disordered" evidence="2">
    <location>
        <begin position="73"/>
        <end position="109"/>
    </location>
</feature>
<evidence type="ECO:0000313" key="4">
    <source>
        <dbReference type="EMBL" id="KAK9806987.1"/>
    </source>
</evidence>
<dbReference type="PROSITE" id="PS51808">
    <property type="entry name" value="CHCH"/>
    <property type="match status" value="1"/>
</dbReference>
<feature type="compositionally biased region" description="Gly residues" evidence="2">
    <location>
        <begin position="1"/>
        <end position="11"/>
    </location>
</feature>
<dbReference type="Proteomes" id="UP001489004">
    <property type="component" value="Unassembled WGS sequence"/>
</dbReference>
<keyword evidence="5" id="KW-1185">Reference proteome</keyword>
<name>A0AAW1PE07_9CHLO</name>
<organism evidence="4 5">
    <name type="scientific">[Myrmecia] bisecta</name>
    <dbReference type="NCBI Taxonomy" id="41462"/>
    <lineage>
        <taxon>Eukaryota</taxon>
        <taxon>Viridiplantae</taxon>
        <taxon>Chlorophyta</taxon>
        <taxon>core chlorophytes</taxon>
        <taxon>Trebouxiophyceae</taxon>
        <taxon>Trebouxiales</taxon>
        <taxon>Trebouxiaceae</taxon>
        <taxon>Myrmecia</taxon>
    </lineage>
</organism>
<dbReference type="Pfam" id="PF06747">
    <property type="entry name" value="CHCH"/>
    <property type="match status" value="1"/>
</dbReference>
<evidence type="ECO:0000259" key="3">
    <source>
        <dbReference type="Pfam" id="PF06747"/>
    </source>
</evidence>
<evidence type="ECO:0000256" key="1">
    <source>
        <dbReference type="ARBA" id="ARBA00023157"/>
    </source>
</evidence>
<proteinExistence type="predicted"/>